<dbReference type="AlphaFoldDB" id="A0A1G8AJG7"/>
<feature type="domain" description="M23ase beta-sheet core" evidence="1">
    <location>
        <begin position="153"/>
        <end position="248"/>
    </location>
</feature>
<protein>
    <submittedName>
        <fullName evidence="2">Murein DD-endopeptidase MepM and murein hydrolase activator NlpD, contain LysM domain</fullName>
    </submittedName>
</protein>
<dbReference type="CDD" id="cd12797">
    <property type="entry name" value="M23_peptidase"/>
    <property type="match status" value="1"/>
</dbReference>
<dbReference type="InterPro" id="IPR016047">
    <property type="entry name" value="M23ase_b-sheet_dom"/>
</dbReference>
<name>A0A1G8AJG7_9NOCA</name>
<dbReference type="Proteomes" id="UP000183263">
    <property type="component" value="Unassembled WGS sequence"/>
</dbReference>
<evidence type="ECO:0000259" key="1">
    <source>
        <dbReference type="Pfam" id="PF01551"/>
    </source>
</evidence>
<dbReference type="SUPFAM" id="SSF51261">
    <property type="entry name" value="Duplicated hybrid motif"/>
    <property type="match status" value="1"/>
</dbReference>
<dbReference type="OrthoDB" id="1099523at2"/>
<dbReference type="RefSeq" id="WP_072736010.1">
    <property type="nucleotide sequence ID" value="NZ_CP048813.1"/>
</dbReference>
<proteinExistence type="predicted"/>
<organism evidence="2 3">
    <name type="scientific">Rhodococcus triatomae</name>
    <dbReference type="NCBI Taxonomy" id="300028"/>
    <lineage>
        <taxon>Bacteria</taxon>
        <taxon>Bacillati</taxon>
        <taxon>Actinomycetota</taxon>
        <taxon>Actinomycetes</taxon>
        <taxon>Mycobacteriales</taxon>
        <taxon>Nocardiaceae</taxon>
        <taxon>Rhodococcus</taxon>
    </lineage>
</organism>
<dbReference type="EMBL" id="FNDN01000001">
    <property type="protein sequence ID" value="SDH21114.1"/>
    <property type="molecule type" value="Genomic_DNA"/>
</dbReference>
<reference evidence="2 3" key="1">
    <citation type="submission" date="2016-10" db="EMBL/GenBank/DDBJ databases">
        <authorList>
            <person name="de Groot N.N."/>
        </authorList>
    </citation>
    <scope>NUCLEOTIDE SEQUENCE [LARGE SCALE GENOMIC DNA]</scope>
    <source>
        <strain evidence="2 3">DSM 44892</strain>
    </source>
</reference>
<evidence type="ECO:0000313" key="3">
    <source>
        <dbReference type="Proteomes" id="UP000183263"/>
    </source>
</evidence>
<dbReference type="PANTHER" id="PTHR21666">
    <property type="entry name" value="PEPTIDASE-RELATED"/>
    <property type="match status" value="1"/>
</dbReference>
<dbReference type="InterPro" id="IPR050570">
    <property type="entry name" value="Cell_wall_metabolism_enzyme"/>
</dbReference>
<accession>A0A1G8AJG7</accession>
<keyword evidence="3" id="KW-1185">Reference proteome</keyword>
<dbReference type="Gene3D" id="2.70.70.10">
    <property type="entry name" value="Glucose Permease (Domain IIA)"/>
    <property type="match status" value="1"/>
</dbReference>
<keyword evidence="2" id="KW-0378">Hydrolase</keyword>
<sequence length="268" mass="27502">MGSHHRNTDSQVLFEIDPAAPRGRHRCEPSGPGAGVKAATVAAATGALVVGAAQLGAGTAAAHPGHSHEAEIAPEAAPAPALPFELPTDLIPADLIPEGLIPAGFQVPDLGPAQQFGGQVQQWVDSVNPIKPTTVQPVSGTLTSNFGSRWGAHHGGIDIAAPIGTPVFAAADGQVVDAGPASGFGQWVRVLHDDGTVTVYGHIDTYQVNVGQRVSAGEQIATVGNRGQSTGPHLHFEVHDTAGNKVDPNRWLRDNGATVTWSDSAVQA</sequence>
<evidence type="ECO:0000313" key="2">
    <source>
        <dbReference type="EMBL" id="SDH21114.1"/>
    </source>
</evidence>
<dbReference type="Pfam" id="PF01551">
    <property type="entry name" value="Peptidase_M23"/>
    <property type="match status" value="1"/>
</dbReference>
<dbReference type="PANTHER" id="PTHR21666:SF270">
    <property type="entry name" value="MUREIN HYDROLASE ACTIVATOR ENVC"/>
    <property type="match status" value="1"/>
</dbReference>
<gene>
    <name evidence="2" type="ORF">SAMN05444695_101448</name>
</gene>
<dbReference type="InterPro" id="IPR011055">
    <property type="entry name" value="Dup_hybrid_motif"/>
</dbReference>
<dbReference type="GO" id="GO:0004222">
    <property type="term" value="F:metalloendopeptidase activity"/>
    <property type="evidence" value="ECO:0007669"/>
    <property type="project" value="TreeGrafter"/>
</dbReference>